<evidence type="ECO:0000313" key="12">
    <source>
        <dbReference type="Proteomes" id="UP000249499"/>
    </source>
</evidence>
<feature type="domain" description="L,D-TPase catalytic" evidence="10">
    <location>
        <begin position="103"/>
        <end position="242"/>
    </location>
</feature>
<dbReference type="GO" id="GO:0005576">
    <property type="term" value="C:extracellular region"/>
    <property type="evidence" value="ECO:0007669"/>
    <property type="project" value="TreeGrafter"/>
</dbReference>
<dbReference type="InterPro" id="IPR038063">
    <property type="entry name" value="Transpep_catalytic_dom"/>
</dbReference>
<sequence>MNLPSSLSRRKFLTFAGIGAASTLAGCASSAGPGGQIIEYRNPMPMISGWLGGNGYRGEQPDPAVIYAAMEDNGYLLPAIPYQQIDPKFWRQRVVNDTGQPAGMVIVDTRTRFLYITEPGGTAMRYGIGVGREGFAWQGTGVIQWRQKWPRWNPPDEMVARQPELVKYSIKNGGMGPGLKNPLGARALYIFQGKQDTFYRLHGNPDWHSIGKAVSSGCIRMLNQDVIDVYDRVPEKAPIMVIQ</sequence>
<evidence type="ECO:0000256" key="4">
    <source>
        <dbReference type="ARBA" id="ARBA00022679"/>
    </source>
</evidence>
<dbReference type="GO" id="GO:0016757">
    <property type="term" value="F:glycosyltransferase activity"/>
    <property type="evidence" value="ECO:0007669"/>
    <property type="project" value="UniProtKB-KW"/>
</dbReference>
<evidence type="ECO:0000256" key="3">
    <source>
        <dbReference type="ARBA" id="ARBA00022676"/>
    </source>
</evidence>
<evidence type="ECO:0000256" key="8">
    <source>
        <dbReference type="ARBA" id="ARBA00023316"/>
    </source>
</evidence>
<evidence type="ECO:0000313" key="11">
    <source>
        <dbReference type="EMBL" id="WFR96141.1"/>
    </source>
</evidence>
<comment type="pathway">
    <text evidence="1 9">Cell wall biogenesis; peptidoglycan biosynthesis.</text>
</comment>
<keyword evidence="4" id="KW-0808">Transferase</keyword>
<dbReference type="KEGG" id="rtu:PR017_03065"/>
<dbReference type="InterPro" id="IPR006311">
    <property type="entry name" value="TAT_signal"/>
</dbReference>
<dbReference type="EMBL" id="CP117255">
    <property type="protein sequence ID" value="WFR96141.1"/>
    <property type="molecule type" value="Genomic_DNA"/>
</dbReference>
<keyword evidence="12" id="KW-1185">Reference proteome</keyword>
<dbReference type="PANTHER" id="PTHR30582:SF24">
    <property type="entry name" value="L,D-TRANSPEPTIDASE ERFK_SRFK-RELATED"/>
    <property type="match status" value="1"/>
</dbReference>
<dbReference type="GO" id="GO:0008360">
    <property type="term" value="P:regulation of cell shape"/>
    <property type="evidence" value="ECO:0007669"/>
    <property type="project" value="UniProtKB-UniRule"/>
</dbReference>
<keyword evidence="5" id="KW-0378">Hydrolase</keyword>
<feature type="active site" description="Proton donor/acceptor" evidence="9">
    <location>
        <position position="202"/>
    </location>
</feature>
<keyword evidence="7 9" id="KW-0573">Peptidoglycan synthesis</keyword>
<dbReference type="SUPFAM" id="SSF141523">
    <property type="entry name" value="L,D-transpeptidase catalytic domain-like"/>
    <property type="match status" value="1"/>
</dbReference>
<evidence type="ECO:0000256" key="7">
    <source>
        <dbReference type="ARBA" id="ARBA00022984"/>
    </source>
</evidence>
<reference evidence="11 12" key="1">
    <citation type="journal article" date="2018" name="Sci. Rep.">
        <title>Rhizobium tumorigenes sp. nov., a novel plant tumorigenic bacterium isolated from cane gall tumors on thornless blackberry.</title>
        <authorList>
            <person name="Kuzmanovi N."/>
            <person name="Smalla K."/>
            <person name="Gronow S."/>
            <person name="PuBawska J."/>
        </authorList>
    </citation>
    <scope>NUCLEOTIDE SEQUENCE [LARGE SCALE GENOMIC DNA]</scope>
    <source>
        <strain evidence="11 12">1078</strain>
    </source>
</reference>
<evidence type="ECO:0000259" key="10">
    <source>
        <dbReference type="PROSITE" id="PS52029"/>
    </source>
</evidence>
<dbReference type="InterPro" id="IPR005490">
    <property type="entry name" value="LD_TPept_cat_dom"/>
</dbReference>
<dbReference type="PANTHER" id="PTHR30582">
    <property type="entry name" value="L,D-TRANSPEPTIDASE"/>
    <property type="match status" value="1"/>
</dbReference>
<evidence type="ECO:0000256" key="6">
    <source>
        <dbReference type="ARBA" id="ARBA00022960"/>
    </source>
</evidence>
<dbReference type="GO" id="GO:0071972">
    <property type="term" value="F:peptidoglycan L,D-transpeptidase activity"/>
    <property type="evidence" value="ECO:0007669"/>
    <property type="project" value="TreeGrafter"/>
</dbReference>
<evidence type="ECO:0000256" key="2">
    <source>
        <dbReference type="ARBA" id="ARBA00005992"/>
    </source>
</evidence>
<dbReference type="CDD" id="cd16913">
    <property type="entry name" value="YkuD_like"/>
    <property type="match status" value="1"/>
</dbReference>
<evidence type="ECO:0000256" key="9">
    <source>
        <dbReference type="PROSITE-ProRule" id="PRU01373"/>
    </source>
</evidence>
<dbReference type="Gene3D" id="2.40.440.10">
    <property type="entry name" value="L,D-transpeptidase catalytic domain-like"/>
    <property type="match status" value="1"/>
</dbReference>
<dbReference type="PROSITE" id="PS51318">
    <property type="entry name" value="TAT"/>
    <property type="match status" value="1"/>
</dbReference>
<proteinExistence type="inferred from homology"/>
<keyword evidence="8 9" id="KW-0961">Cell wall biogenesis/degradation</keyword>
<dbReference type="InterPro" id="IPR050979">
    <property type="entry name" value="LD-transpeptidase"/>
</dbReference>
<dbReference type="GO" id="GO:0071555">
    <property type="term" value="P:cell wall organization"/>
    <property type="evidence" value="ECO:0007669"/>
    <property type="project" value="UniProtKB-UniRule"/>
</dbReference>
<dbReference type="Proteomes" id="UP000249499">
    <property type="component" value="Chromosome"/>
</dbReference>
<name>A0AAF1KB92_9HYPH</name>
<dbReference type="GO" id="GO:0018104">
    <property type="term" value="P:peptidoglycan-protein cross-linking"/>
    <property type="evidence" value="ECO:0007669"/>
    <property type="project" value="TreeGrafter"/>
</dbReference>
<reference evidence="12" key="2">
    <citation type="journal article" date="2023" name="MicrobiologyOpen">
        <title>Genomics of the tumorigenes clade of the family Rhizobiaceae and description of Rhizobium rhododendri sp. nov.</title>
        <authorList>
            <person name="Kuzmanovic N."/>
            <person name="diCenzo G.C."/>
            <person name="Bunk B."/>
            <person name="Sproeer C."/>
            <person name="Fruehling A."/>
            <person name="Neumann-Schaal M."/>
            <person name="Overmann J."/>
            <person name="Smalla K."/>
        </authorList>
    </citation>
    <scope>NUCLEOTIDE SEQUENCE [LARGE SCALE GENOMIC DNA]</scope>
    <source>
        <strain evidence="12">1078</strain>
    </source>
</reference>
<dbReference type="AlphaFoldDB" id="A0AAF1KB92"/>
<dbReference type="RefSeq" id="WP_111220207.1">
    <property type="nucleotide sequence ID" value="NZ_CP117255.1"/>
</dbReference>
<organism evidence="11 12">
    <name type="scientific">Rhizobium tumorigenes</name>
    <dbReference type="NCBI Taxonomy" id="2041385"/>
    <lineage>
        <taxon>Bacteria</taxon>
        <taxon>Pseudomonadati</taxon>
        <taxon>Pseudomonadota</taxon>
        <taxon>Alphaproteobacteria</taxon>
        <taxon>Hyphomicrobiales</taxon>
        <taxon>Rhizobiaceae</taxon>
        <taxon>Rhizobium/Agrobacterium group</taxon>
        <taxon>Rhizobium</taxon>
    </lineage>
</organism>
<accession>A0AAF1KB92</accession>
<dbReference type="Pfam" id="PF03734">
    <property type="entry name" value="YkuD"/>
    <property type="match status" value="1"/>
</dbReference>
<keyword evidence="3" id="KW-0328">Glycosyltransferase</keyword>
<comment type="similarity">
    <text evidence="2">Belongs to the YkuD family.</text>
</comment>
<gene>
    <name evidence="11" type="ORF">PR017_03065</name>
</gene>
<evidence type="ECO:0000256" key="1">
    <source>
        <dbReference type="ARBA" id="ARBA00004752"/>
    </source>
</evidence>
<keyword evidence="6 9" id="KW-0133">Cell shape</keyword>
<evidence type="ECO:0000256" key="5">
    <source>
        <dbReference type="ARBA" id="ARBA00022801"/>
    </source>
</evidence>
<dbReference type="PROSITE" id="PS52029">
    <property type="entry name" value="LD_TPASE"/>
    <property type="match status" value="1"/>
</dbReference>
<feature type="active site" description="Nucleophile" evidence="9">
    <location>
        <position position="218"/>
    </location>
</feature>
<protein>
    <submittedName>
        <fullName evidence="11">L,D-transpeptidase</fullName>
    </submittedName>
</protein>